<dbReference type="Proteomes" id="UP000479531">
    <property type="component" value="Unassembled WGS sequence"/>
</dbReference>
<feature type="region of interest" description="Disordered" evidence="1">
    <location>
        <begin position="1"/>
        <end position="99"/>
    </location>
</feature>
<dbReference type="AlphaFoldDB" id="A0A3R6GPE3"/>
<feature type="compositionally biased region" description="Acidic residues" evidence="1">
    <location>
        <begin position="74"/>
        <end position="99"/>
    </location>
</feature>
<evidence type="ECO:0000256" key="1">
    <source>
        <dbReference type="SAM" id="MobiDB-lite"/>
    </source>
</evidence>
<name>A0A3R6GPE3_9FIRM</name>
<evidence type="ECO:0000313" key="4">
    <source>
        <dbReference type="Proteomes" id="UP000284465"/>
    </source>
</evidence>
<gene>
    <name evidence="3" type="ORF">DW927_11840</name>
    <name evidence="2" type="ORF">GCK47_16675</name>
</gene>
<feature type="compositionally biased region" description="Acidic residues" evidence="1">
    <location>
        <begin position="34"/>
        <end position="57"/>
    </location>
</feature>
<dbReference type="EMBL" id="QSFP01000013">
    <property type="protein sequence ID" value="RHA66225.1"/>
    <property type="molecule type" value="Genomic_DNA"/>
</dbReference>
<protein>
    <recommendedName>
        <fullName evidence="6">S1 motif domain-containing protein</fullName>
    </recommendedName>
</protein>
<evidence type="ECO:0008006" key="6">
    <source>
        <dbReference type="Google" id="ProtNLM"/>
    </source>
</evidence>
<comment type="caution">
    <text evidence="3">The sequence shown here is derived from an EMBL/GenBank/DDBJ whole genome shotgun (WGS) entry which is preliminary data.</text>
</comment>
<evidence type="ECO:0000313" key="3">
    <source>
        <dbReference type="EMBL" id="RHA66225.1"/>
    </source>
</evidence>
<proteinExistence type="predicted"/>
<dbReference type="EMBL" id="WGGT01000028">
    <property type="protein sequence ID" value="MVQ47274.1"/>
    <property type="molecule type" value="Genomic_DNA"/>
</dbReference>
<reference evidence="3 4" key="1">
    <citation type="submission" date="2018-08" db="EMBL/GenBank/DDBJ databases">
        <title>A genome reference for cultivated species of the human gut microbiota.</title>
        <authorList>
            <person name="Zou Y."/>
            <person name="Xue W."/>
            <person name="Luo G."/>
        </authorList>
    </citation>
    <scope>NUCLEOTIDE SEQUENCE [LARGE SCALE GENOMIC DNA]</scope>
    <source>
        <strain evidence="3 4">AM43-11</strain>
    </source>
</reference>
<evidence type="ECO:0000313" key="5">
    <source>
        <dbReference type="Proteomes" id="UP000479531"/>
    </source>
</evidence>
<feature type="compositionally biased region" description="Basic and acidic residues" evidence="1">
    <location>
        <begin position="1"/>
        <end position="12"/>
    </location>
</feature>
<sequence>MTQNEETIKNDGLETEMDPPEKKKGRPKKVNTEDTTESTLPEDENQTDGISEQEEQVEGNQNTETAEDEHIVGLEEDIEDINDSEEDSVEDSAEDSVEDIEDGEINPTVDEIAKAIATIFDKRRVFAANKKEKRKLYGRKEKVVSERGASAKTEKDYLKEEYEILKAAVRSYPKKLILKGVITGVVEDSTTGQMSAQVKADNTRGLFKILIPVQELFPIRLEDYRGERGVEYLKNEMISRINGEIEFTVYDLHEAERYAKGSRVEALAIKTSRYYFNLQNDGKPEMVEGVKALAKVVCVRKDRVKVEVCGAETTIISKELSWLALGVITDEFSINDQFYVRVSNIKEYRYDRLDGAACRLVTISASKRDAEPKPAEQYYDSFELGGYYGGVIKNADDEAGVFVNLQEKMDCLCGYPASGIPSRGKQCIVQITRKEDAKKRLSGNIVSM</sequence>
<organism evidence="3 4">
    <name type="scientific">Roseburia intestinalis</name>
    <dbReference type="NCBI Taxonomy" id="166486"/>
    <lineage>
        <taxon>Bacteria</taxon>
        <taxon>Bacillati</taxon>
        <taxon>Bacillota</taxon>
        <taxon>Clostridia</taxon>
        <taxon>Lachnospirales</taxon>
        <taxon>Lachnospiraceae</taxon>
        <taxon>Roseburia</taxon>
    </lineage>
</organism>
<accession>A0A3R6GPE3</accession>
<dbReference type="RefSeq" id="WP_118591680.1">
    <property type="nucleotide sequence ID" value="NZ_QSFP01000013.1"/>
</dbReference>
<reference evidence="2 5" key="2">
    <citation type="submission" date="2019-10" db="EMBL/GenBank/DDBJ databases">
        <title>Roseburia spp. ameliorate alcoholic fatty liver via restoration of gut barrier function.</title>
        <authorList>
            <person name="Seo B."/>
            <person name="Ko G."/>
        </authorList>
    </citation>
    <scope>NUCLEOTIDE SEQUENCE [LARGE SCALE GENOMIC DNA]</scope>
    <source>
        <strain evidence="2 5">SNUG30017</strain>
    </source>
</reference>
<dbReference type="Proteomes" id="UP000284465">
    <property type="component" value="Unassembled WGS sequence"/>
</dbReference>
<evidence type="ECO:0000313" key="2">
    <source>
        <dbReference type="EMBL" id="MVQ47274.1"/>
    </source>
</evidence>